<proteinExistence type="predicted"/>
<dbReference type="InterPro" id="IPR000719">
    <property type="entry name" value="Prot_kinase_dom"/>
</dbReference>
<evidence type="ECO:0000256" key="1">
    <source>
        <dbReference type="ARBA" id="ARBA00022741"/>
    </source>
</evidence>
<name>A0ABQ5JXR9_9EUKA</name>
<dbReference type="Proteomes" id="UP001057375">
    <property type="component" value="Unassembled WGS sequence"/>
</dbReference>
<evidence type="ECO:0000313" key="7">
    <source>
        <dbReference type="Proteomes" id="UP001057375"/>
    </source>
</evidence>
<dbReference type="PROSITE" id="PS50011">
    <property type="entry name" value="PROTEIN_KINASE_DOM"/>
    <property type="match status" value="1"/>
</dbReference>
<organism evidence="6 7">
    <name type="scientific">Aduncisulcus paluster</name>
    <dbReference type="NCBI Taxonomy" id="2918883"/>
    <lineage>
        <taxon>Eukaryota</taxon>
        <taxon>Metamonada</taxon>
        <taxon>Carpediemonas-like organisms</taxon>
        <taxon>Aduncisulcus</taxon>
    </lineage>
</organism>
<evidence type="ECO:0000259" key="5">
    <source>
        <dbReference type="PROSITE" id="PS50011"/>
    </source>
</evidence>
<evidence type="ECO:0000256" key="2">
    <source>
        <dbReference type="ARBA" id="ARBA00022840"/>
    </source>
</evidence>
<feature type="non-terminal residue" evidence="6">
    <location>
        <position position="619"/>
    </location>
</feature>
<sequence length="619" mass="69405">MCFCKFLILSIEGLLVQSSIFSRRTSKLRNSISIQMSSSTDTVIQTVEPEFVHEGNANCCPIPGDAPNIKSAELPTIEAIDGINKEGDEYYDQSFEAQKMMKGECNDGYFTHISIPFSSSSPMKGAYICLDGDSSYWTSPPSHLIFTLTSSKGDKTSKKYKFPEFEEYRWYFLHVDLPDVVLCEITGKGRYKEYFDIESLVFISREETPEEITSREAREKLWSEAPVVRPEFVKGGNEESEGRDSIPIPRDDPKLVDPSFSIVKCKNDSYCKESEWYDRGSTAQRMLKRGGSVYLSHLSIPFPSPSPMKGAYICVSKNVSSPSLLFTFTDCDGKKTSKKYEFTRLKHWFEWHFLPINLDNVVLCEIEGKGSWLCGKNDRSFSIYSLVFLRGDDIPTSSPSLPFPLPLPCRAISPYTVPLDSVTLTPTSPSTITPQCIIGSGGFGDVILALLVSPFFPTPAVLCAVKCMKNACTHEENVRCVERMKKEFSRQCKLYSKASLQSCIPRPLHILDLLDGDLKGTFGMAMEFCQGGNVIEFAKSWAVDLDECDPCEDDEEDLVYDPVKIAALCVAIIECVATLCVAKKKLVHRDIKPDNFLVRYDALKKQCHVLLGDLGFVEI</sequence>
<dbReference type="PROSITE" id="PS00108">
    <property type="entry name" value="PROTEIN_KINASE_ST"/>
    <property type="match status" value="1"/>
</dbReference>
<keyword evidence="4" id="KW-0732">Signal</keyword>
<dbReference type="InterPro" id="IPR017441">
    <property type="entry name" value="Protein_kinase_ATP_BS"/>
</dbReference>
<feature type="binding site" evidence="3">
    <location>
        <position position="466"/>
    </location>
    <ligand>
        <name>ATP</name>
        <dbReference type="ChEBI" id="CHEBI:30616"/>
    </ligand>
</feature>
<dbReference type="InterPro" id="IPR008271">
    <property type="entry name" value="Ser/Thr_kinase_AS"/>
</dbReference>
<dbReference type="InterPro" id="IPR011009">
    <property type="entry name" value="Kinase-like_dom_sf"/>
</dbReference>
<dbReference type="Gene3D" id="1.10.510.10">
    <property type="entry name" value="Transferase(Phosphotransferase) domain 1"/>
    <property type="match status" value="1"/>
</dbReference>
<comment type="caution">
    <text evidence="6">The sequence shown here is derived from an EMBL/GenBank/DDBJ whole genome shotgun (WGS) entry which is preliminary data.</text>
</comment>
<protein>
    <recommendedName>
        <fullName evidence="5">Protein kinase domain-containing protein</fullName>
    </recommendedName>
</protein>
<keyword evidence="1 3" id="KW-0547">Nucleotide-binding</keyword>
<feature type="signal peptide" evidence="4">
    <location>
        <begin position="1"/>
        <end position="18"/>
    </location>
</feature>
<evidence type="ECO:0000256" key="3">
    <source>
        <dbReference type="PROSITE-ProRule" id="PRU10141"/>
    </source>
</evidence>
<keyword evidence="7" id="KW-1185">Reference proteome</keyword>
<dbReference type="EMBL" id="BQXS01011747">
    <property type="protein sequence ID" value="GKT16311.1"/>
    <property type="molecule type" value="Genomic_DNA"/>
</dbReference>
<gene>
    <name evidence="6" type="ORF">ADUPG1_010893</name>
</gene>
<keyword evidence="2 3" id="KW-0067">ATP-binding</keyword>
<feature type="chain" id="PRO_5047125437" description="Protein kinase domain-containing protein" evidence="4">
    <location>
        <begin position="19"/>
        <end position="619"/>
    </location>
</feature>
<reference evidence="6" key="1">
    <citation type="submission" date="2022-03" db="EMBL/GenBank/DDBJ databases">
        <title>Draft genome sequence of Aduncisulcus paluster, a free-living microaerophilic Fornicata.</title>
        <authorList>
            <person name="Yuyama I."/>
            <person name="Kume K."/>
            <person name="Tamura T."/>
            <person name="Inagaki Y."/>
            <person name="Hashimoto T."/>
        </authorList>
    </citation>
    <scope>NUCLEOTIDE SEQUENCE</scope>
    <source>
        <strain evidence="6">NY0171</strain>
    </source>
</reference>
<dbReference type="SUPFAM" id="SSF56112">
    <property type="entry name" value="Protein kinase-like (PK-like)"/>
    <property type="match status" value="1"/>
</dbReference>
<evidence type="ECO:0000313" key="6">
    <source>
        <dbReference type="EMBL" id="GKT16311.1"/>
    </source>
</evidence>
<accession>A0ABQ5JXR9</accession>
<feature type="domain" description="Protein kinase" evidence="5">
    <location>
        <begin position="432"/>
        <end position="619"/>
    </location>
</feature>
<dbReference type="PROSITE" id="PS00107">
    <property type="entry name" value="PROTEIN_KINASE_ATP"/>
    <property type="match status" value="1"/>
</dbReference>
<evidence type="ECO:0000256" key="4">
    <source>
        <dbReference type="SAM" id="SignalP"/>
    </source>
</evidence>